<keyword evidence="1" id="KW-1185">Reference proteome</keyword>
<gene>
    <name evidence="2" type="primary">LOC141578004</name>
</gene>
<protein>
    <submittedName>
        <fullName evidence="2">Uncharacterized protein LOC141578004 isoform X1</fullName>
    </submittedName>
</protein>
<dbReference type="Proteomes" id="UP001732780">
    <property type="component" value="Chromosome 6"/>
</dbReference>
<dbReference type="RefSeq" id="XP_074222565.1">
    <property type="nucleotide sequence ID" value="XM_074366464.1"/>
</dbReference>
<reference evidence="2" key="1">
    <citation type="submission" date="2025-08" db="UniProtKB">
        <authorList>
            <consortium name="RefSeq"/>
        </authorList>
    </citation>
    <scope>IDENTIFICATION</scope>
    <source>
        <tissue evidence="2">Blood</tissue>
    </source>
</reference>
<sequence>MRPRMGGATSRPTARSWALSSLLTASRPRLRKAPRAEELYGTTLYDSQHFDFCCMGRWPSSRAPKWPSIYEDCRVVEKRIKDFTESLFILPKSKRLDCASDNSGDKILLLCIPFEKEDIIGLDTESSTFWLLSPSNSHMNSSSSYSVTAEEPAGIVIETTLSIQIALGSTAIPRALSSDPGMCVVCLSRCPHLQWHPSRHQH</sequence>
<proteinExistence type="predicted"/>
<evidence type="ECO:0000313" key="2">
    <source>
        <dbReference type="RefSeq" id="XP_074222565.1"/>
    </source>
</evidence>
<organism evidence="1 2">
    <name type="scientific">Camelus bactrianus</name>
    <name type="common">Bactrian camel</name>
    <dbReference type="NCBI Taxonomy" id="9837"/>
    <lineage>
        <taxon>Eukaryota</taxon>
        <taxon>Metazoa</taxon>
        <taxon>Chordata</taxon>
        <taxon>Craniata</taxon>
        <taxon>Vertebrata</taxon>
        <taxon>Euteleostomi</taxon>
        <taxon>Mammalia</taxon>
        <taxon>Eutheria</taxon>
        <taxon>Laurasiatheria</taxon>
        <taxon>Artiodactyla</taxon>
        <taxon>Tylopoda</taxon>
        <taxon>Camelidae</taxon>
        <taxon>Camelus</taxon>
    </lineage>
</organism>
<accession>A0AC58QJV3</accession>
<name>A0AC58QJV3_CAMBA</name>
<evidence type="ECO:0000313" key="1">
    <source>
        <dbReference type="Proteomes" id="UP001732780"/>
    </source>
</evidence>